<dbReference type="Gene3D" id="3.90.226.10">
    <property type="entry name" value="2-enoyl-CoA Hydratase, Chain A, domain 1"/>
    <property type="match status" value="1"/>
</dbReference>
<evidence type="ECO:0000256" key="7">
    <source>
        <dbReference type="ARBA" id="ARBA00011245"/>
    </source>
</evidence>
<evidence type="ECO:0000256" key="13">
    <source>
        <dbReference type="ARBA" id="ARBA00023235"/>
    </source>
</evidence>
<comment type="catalytic activity">
    <reaction evidence="17">
        <text>a (3S)-3-hydroxyacyl-CoA = a (2E)-enoyl-CoA + H2O</text>
        <dbReference type="Rhea" id="RHEA:16105"/>
        <dbReference type="ChEBI" id="CHEBI:15377"/>
        <dbReference type="ChEBI" id="CHEBI:57318"/>
        <dbReference type="ChEBI" id="CHEBI:58856"/>
        <dbReference type="EC" id="4.2.1.17"/>
    </reaction>
</comment>
<comment type="similarity">
    <text evidence="6">In the N-terminal section; belongs to the enoyl-CoA hydratase/isomerase family.</text>
</comment>
<dbReference type="Gene3D" id="1.10.1040.50">
    <property type="match status" value="1"/>
</dbReference>
<comment type="caution">
    <text evidence="22">The sequence shown here is derived from an EMBL/GenBank/DDBJ whole genome shotgun (WGS) entry which is preliminary data.</text>
</comment>
<dbReference type="CDD" id="cd06558">
    <property type="entry name" value="crotonase-like"/>
    <property type="match status" value="1"/>
</dbReference>
<evidence type="ECO:0000256" key="5">
    <source>
        <dbReference type="ARBA" id="ARBA00007005"/>
    </source>
</evidence>
<dbReference type="InterPro" id="IPR006180">
    <property type="entry name" value="3-OHacyl-CoA_DH_CS"/>
</dbReference>
<dbReference type="PANTHER" id="PTHR23309:SF49">
    <property type="entry name" value="PEROXISOMAL BIFUNCTIONAL ENZYME"/>
    <property type="match status" value="1"/>
</dbReference>
<evidence type="ECO:0000256" key="9">
    <source>
        <dbReference type="ARBA" id="ARBA00023002"/>
    </source>
</evidence>
<evidence type="ECO:0000313" key="22">
    <source>
        <dbReference type="EMBL" id="PSC73392.1"/>
    </source>
</evidence>
<dbReference type="FunFam" id="3.40.50.720:FF:000009">
    <property type="entry name" value="Fatty oxidation complex, alpha subunit"/>
    <property type="match status" value="1"/>
</dbReference>
<keyword evidence="12" id="KW-0576">Peroxisome</keyword>
<name>A0A2P6VH32_9CHLO</name>
<keyword evidence="19" id="KW-0732">Signal</keyword>
<evidence type="ECO:0000256" key="2">
    <source>
        <dbReference type="ARBA" id="ARBA00000765"/>
    </source>
</evidence>
<evidence type="ECO:0000256" key="16">
    <source>
        <dbReference type="ARBA" id="ARBA00023701"/>
    </source>
</evidence>
<keyword evidence="10" id="KW-0520">NAD</keyword>
<dbReference type="SUPFAM" id="SSF49785">
    <property type="entry name" value="Galactose-binding domain-like"/>
    <property type="match status" value="1"/>
</dbReference>
<keyword evidence="23" id="KW-1185">Reference proteome</keyword>
<comment type="catalytic activity">
    <reaction evidence="16">
        <text>(3S)-3-hydroxybutanoyl-CoA = (3R)-3-hydroxybutanoyl-CoA</text>
        <dbReference type="Rhea" id="RHEA:21760"/>
        <dbReference type="ChEBI" id="CHEBI:57315"/>
        <dbReference type="ChEBI" id="CHEBI:57316"/>
        <dbReference type="EC" id="5.1.2.3"/>
    </reaction>
</comment>
<dbReference type="InterPro" id="IPR029045">
    <property type="entry name" value="ClpP/crotonase-like_dom_sf"/>
</dbReference>
<feature type="domain" description="3-hydroxyacyl-CoA dehydrogenase NAD binding" evidence="21">
    <location>
        <begin position="874"/>
        <end position="1051"/>
    </location>
</feature>
<evidence type="ECO:0000256" key="18">
    <source>
        <dbReference type="ARBA" id="ARBA00023717"/>
    </source>
</evidence>
<protein>
    <submittedName>
        <fullName evidence="22">Glyoxysomal fatty acid beta-oxidation multifunctional MFP-a</fullName>
    </submittedName>
</protein>
<dbReference type="GO" id="GO:0070403">
    <property type="term" value="F:NAD+ binding"/>
    <property type="evidence" value="ECO:0007669"/>
    <property type="project" value="InterPro"/>
</dbReference>
<keyword evidence="15" id="KW-0511">Multifunctional enzyme</keyword>
<gene>
    <name evidence="22" type="ORF">C2E20_3351</name>
</gene>
<dbReference type="GO" id="GO:0003857">
    <property type="term" value="F:(3S)-3-hydroxyacyl-CoA dehydrogenase (NAD+) activity"/>
    <property type="evidence" value="ECO:0007669"/>
    <property type="project" value="TreeGrafter"/>
</dbReference>
<dbReference type="UniPathway" id="UPA00659"/>
<dbReference type="Proteomes" id="UP000239649">
    <property type="component" value="Unassembled WGS sequence"/>
</dbReference>
<comment type="catalytic activity">
    <reaction evidence="2">
        <text>a (3E)-enoyl-CoA = a 4-saturated (2E)-enoyl-CoA</text>
        <dbReference type="Rhea" id="RHEA:45228"/>
        <dbReference type="ChEBI" id="CHEBI:58521"/>
        <dbReference type="ChEBI" id="CHEBI:85097"/>
        <dbReference type="EC" id="5.3.3.8"/>
    </reaction>
</comment>
<evidence type="ECO:0000256" key="17">
    <source>
        <dbReference type="ARBA" id="ARBA00023709"/>
    </source>
</evidence>
<comment type="catalytic activity">
    <reaction evidence="18">
        <text>a 4-saturated-(3S)-3-hydroxyacyl-CoA = a (3E)-enoyl-CoA + H2O</text>
        <dbReference type="Rhea" id="RHEA:20724"/>
        <dbReference type="ChEBI" id="CHEBI:15377"/>
        <dbReference type="ChEBI" id="CHEBI:58521"/>
        <dbReference type="ChEBI" id="CHEBI:137480"/>
        <dbReference type="EC" id="4.2.1.17"/>
    </reaction>
</comment>
<evidence type="ECO:0000256" key="8">
    <source>
        <dbReference type="ARBA" id="ARBA00022832"/>
    </source>
</evidence>
<accession>A0A2P6VH32</accession>
<keyword evidence="11" id="KW-0443">Lipid metabolism</keyword>
<comment type="pathway">
    <text evidence="4">Lipid metabolism; fatty acid beta-oxidation.</text>
</comment>
<keyword evidence="13" id="KW-0413">Isomerase</keyword>
<dbReference type="OrthoDB" id="2018133at2759"/>
<feature type="signal peptide" evidence="19">
    <location>
        <begin position="1"/>
        <end position="26"/>
    </location>
</feature>
<evidence type="ECO:0000256" key="19">
    <source>
        <dbReference type="SAM" id="SignalP"/>
    </source>
</evidence>
<dbReference type="InterPro" id="IPR008927">
    <property type="entry name" value="6-PGluconate_DH-like_C_sf"/>
</dbReference>
<dbReference type="SUPFAM" id="SSF52096">
    <property type="entry name" value="ClpP/crotonase"/>
    <property type="match status" value="1"/>
</dbReference>
<comment type="catalytic activity">
    <reaction evidence="1">
        <text>a (3Z)-enoyl-CoA = a 4-saturated (2E)-enoyl-CoA</text>
        <dbReference type="Rhea" id="RHEA:45900"/>
        <dbReference type="ChEBI" id="CHEBI:85097"/>
        <dbReference type="ChEBI" id="CHEBI:85489"/>
        <dbReference type="EC" id="5.3.3.8"/>
    </reaction>
</comment>
<dbReference type="GO" id="GO:0008692">
    <property type="term" value="F:3-hydroxybutyryl-CoA epimerase activity"/>
    <property type="evidence" value="ECO:0007669"/>
    <property type="project" value="UniProtKB-EC"/>
</dbReference>
<dbReference type="Gene3D" id="2.60.120.260">
    <property type="entry name" value="Galactose-binding domain-like"/>
    <property type="match status" value="2"/>
</dbReference>
<evidence type="ECO:0000256" key="1">
    <source>
        <dbReference type="ARBA" id="ARBA00000452"/>
    </source>
</evidence>
<dbReference type="SUPFAM" id="SSF48179">
    <property type="entry name" value="6-phosphogluconate dehydrogenase C-terminal domain-like"/>
    <property type="match status" value="2"/>
</dbReference>
<feature type="domain" description="3-hydroxyacyl-CoA dehydrogenase C-terminal" evidence="20">
    <location>
        <begin position="1054"/>
        <end position="1147"/>
    </location>
</feature>
<evidence type="ECO:0000256" key="15">
    <source>
        <dbReference type="ARBA" id="ARBA00023268"/>
    </source>
</evidence>
<keyword evidence="9" id="KW-0560">Oxidoreductase</keyword>
<dbReference type="FunFam" id="1.10.1040.50:FF:000004">
    <property type="entry name" value="Peroxisomal fatty acid beta-oxidation multifunctional protein"/>
    <property type="match status" value="1"/>
</dbReference>
<dbReference type="GO" id="GO:0004165">
    <property type="term" value="F:delta(3)-delta(2)-enoyl-CoA isomerase activity"/>
    <property type="evidence" value="ECO:0007669"/>
    <property type="project" value="UniProtKB-EC"/>
</dbReference>
<dbReference type="GO" id="GO:0004300">
    <property type="term" value="F:enoyl-CoA hydratase activity"/>
    <property type="evidence" value="ECO:0007669"/>
    <property type="project" value="UniProtKB-EC"/>
</dbReference>
<reference evidence="22 23" key="1">
    <citation type="journal article" date="2018" name="Plant J.">
        <title>Genome sequences of Chlorella sorokiniana UTEX 1602 and Micractinium conductrix SAG 241.80: implications to maltose excretion by a green alga.</title>
        <authorList>
            <person name="Arriola M.B."/>
            <person name="Velmurugan N."/>
            <person name="Zhang Y."/>
            <person name="Plunkett M.H."/>
            <person name="Hondzo H."/>
            <person name="Barney B.M."/>
        </authorList>
    </citation>
    <scope>NUCLEOTIDE SEQUENCE [LARGE SCALE GENOMIC DNA]</scope>
    <source>
        <strain evidence="22 23">SAG 241.80</strain>
    </source>
</reference>
<evidence type="ECO:0000256" key="14">
    <source>
        <dbReference type="ARBA" id="ARBA00023239"/>
    </source>
</evidence>
<dbReference type="SUPFAM" id="SSF51735">
    <property type="entry name" value="NAD(P)-binding Rossmann-fold domains"/>
    <property type="match status" value="1"/>
</dbReference>
<dbReference type="Gene3D" id="3.40.50.720">
    <property type="entry name" value="NAD(P)-binding Rossmann-like Domain"/>
    <property type="match status" value="1"/>
</dbReference>
<evidence type="ECO:0000256" key="3">
    <source>
        <dbReference type="ARBA" id="ARBA00004275"/>
    </source>
</evidence>
<proteinExistence type="inferred from homology"/>
<dbReference type="InterPro" id="IPR006108">
    <property type="entry name" value="3HC_DH_C"/>
</dbReference>
<dbReference type="STRING" id="554055.A0A2P6VH32"/>
<dbReference type="Pfam" id="PF00725">
    <property type="entry name" value="3HCDH"/>
    <property type="match status" value="1"/>
</dbReference>
<evidence type="ECO:0000259" key="21">
    <source>
        <dbReference type="Pfam" id="PF02737"/>
    </source>
</evidence>
<evidence type="ECO:0000313" key="23">
    <source>
        <dbReference type="Proteomes" id="UP000239649"/>
    </source>
</evidence>
<keyword evidence="8" id="KW-0276">Fatty acid metabolism</keyword>
<dbReference type="InterPro" id="IPR008979">
    <property type="entry name" value="Galactose-bd-like_sf"/>
</dbReference>
<evidence type="ECO:0000256" key="11">
    <source>
        <dbReference type="ARBA" id="ARBA00023098"/>
    </source>
</evidence>
<comment type="subcellular location">
    <subcellularLocation>
        <location evidence="3">Peroxisome</location>
    </subcellularLocation>
</comment>
<dbReference type="GO" id="GO:0006635">
    <property type="term" value="P:fatty acid beta-oxidation"/>
    <property type="evidence" value="ECO:0007669"/>
    <property type="project" value="UniProtKB-UniPathway"/>
</dbReference>
<dbReference type="GO" id="GO:0005777">
    <property type="term" value="C:peroxisome"/>
    <property type="evidence" value="ECO:0007669"/>
    <property type="project" value="UniProtKB-SubCell"/>
</dbReference>
<dbReference type="PANTHER" id="PTHR23309">
    <property type="entry name" value="3-HYDROXYACYL-COA DEHYROGENASE"/>
    <property type="match status" value="1"/>
</dbReference>
<evidence type="ECO:0000256" key="10">
    <source>
        <dbReference type="ARBA" id="ARBA00023027"/>
    </source>
</evidence>
<evidence type="ECO:0000256" key="4">
    <source>
        <dbReference type="ARBA" id="ARBA00005005"/>
    </source>
</evidence>
<keyword evidence="14" id="KW-0456">Lyase</keyword>
<dbReference type="InterPro" id="IPR036291">
    <property type="entry name" value="NAD(P)-bd_dom_sf"/>
</dbReference>
<sequence>MARSSRAAFALLLAFSWMAAYRSTIARLSPGATAALKGLEPEDGAQAVHTVVLFPGPVATGMAAARDLQLKMLAEDAGQHFDEHIFGEAHLESVSAPFLADGWGEPLRFAGSATTTTGMVSVAFYDFAPSQVTRQLKAKYVEAIKAALPGASVDFTTHIVGGSWKSAAGGAAAAGIAHAKEAKLVMNTEIVGASRAALATLLKSISDHPGSVFHHDVFKNMRTEGGLCVRPVPTRDYLSPCEGAATNFALGKPVTVSTSSQQDAWRITDGNDNTAWQSDACWPLGYTSRDDMNPIKGRCAAAPTACTASAGSSLLANATDGSGYTKALVSLPAGVPAGAAGAWLRVALPEAARVETVSVRAFGSEPLQVVLIRAGGDNATALTVPLPAENFNWAHAAGVWEGVTAVVVQSAAAFSLTELAVQSGECQHWAQVDMGDTHSVGLLRVRFWSMAAETTWLDMSTDNETWDTVESFMSSTLPAVEVWLDSLTPMRYIRLRHLVTNRTDNLKPYVWDIQAYGQIGRPSTGCQTPLASDGAQVRQPILWPPLPGLAAAACGAACSLPDSAVVALAMPPTTLLEVQGGVAVITLSNPPVNALHPDVLSSLFNHAREAQASPHVKAIVVTGANGRFCAGFDISQFQKGGGGGIDNKINEAFCDVIESGPKPTVAAVAGLALGGGCELALACNARVCTPGTSFGLPELTLGIIPGFGGTQRLPRAVGLQKGVEMMLTSKPIKDKEAAQLGLVEEVVPPEQLLEAAKRMALDMAAGRRARVQVLYRTDRLEPLGQALAVLQFARAQAAKQARHLQHPQLCLDAIQHGVEHGGRAGLVKEGQCFAAAAALDTHKALVHIFFAQRSTKKIKGVTNAGLRARPVKRVAVLGGGLMGSGIATACVLSGIDVLLKEVNQKFLDAGMGRIQANLASRVKKGRMSEGAAQAAMARVKGTLDYKDFGSVEMVVEAAIEDLKVKQGIFADLERACRKDAILATNTSTINIELVGAKTTCPDRVIGAHFFSPAHVMPLLEIVRTDRTSKQVILDTLEFGSKIKKTPVVVGNCTGFAVNRVFFPYTQAACMLVDLGLDPYRIDAAVAGFGMPMGPFRLSDLVGADIGLHVGINIIESFPDRVYPARIIQMLNQRGRLGEKSGAGFYKYGARRRAGPDPDLAPIVQESRQAAGLMKGEAPKMSTQDIVEFIFFPVVNEGCRVIDEDIVDKAADLDVAMVMGMGFPAFRGGLIFWADLAGADYICKRLDGWAQQFAGAGLEGFFKPCAYLQAAAQRGTKLSAGKGAASRIFA</sequence>
<evidence type="ECO:0000256" key="12">
    <source>
        <dbReference type="ARBA" id="ARBA00023140"/>
    </source>
</evidence>
<dbReference type="InterPro" id="IPR006176">
    <property type="entry name" value="3-OHacyl-CoA_DH_NAD-bd"/>
</dbReference>
<feature type="chain" id="PRO_5015203670" evidence="19">
    <location>
        <begin position="27"/>
        <end position="1289"/>
    </location>
</feature>
<evidence type="ECO:0000256" key="6">
    <source>
        <dbReference type="ARBA" id="ARBA00008750"/>
    </source>
</evidence>
<dbReference type="Pfam" id="PF00378">
    <property type="entry name" value="ECH_1"/>
    <property type="match status" value="1"/>
</dbReference>
<dbReference type="PROSITE" id="PS00067">
    <property type="entry name" value="3HCDH"/>
    <property type="match status" value="1"/>
</dbReference>
<comment type="subunit">
    <text evidence="7">Monomer.</text>
</comment>
<dbReference type="EMBL" id="LHPF02000007">
    <property type="protein sequence ID" value="PSC73392.1"/>
    <property type="molecule type" value="Genomic_DNA"/>
</dbReference>
<comment type="similarity">
    <text evidence="5">In the central section; belongs to the 3-hydroxyacyl-CoA dehydrogenase family.</text>
</comment>
<dbReference type="Pfam" id="PF02737">
    <property type="entry name" value="3HCDH_N"/>
    <property type="match status" value="1"/>
</dbReference>
<evidence type="ECO:0000259" key="20">
    <source>
        <dbReference type="Pfam" id="PF00725"/>
    </source>
</evidence>
<dbReference type="InterPro" id="IPR001753">
    <property type="entry name" value="Enoyl-CoA_hydra/iso"/>
</dbReference>
<organism evidence="22 23">
    <name type="scientific">Micractinium conductrix</name>
    <dbReference type="NCBI Taxonomy" id="554055"/>
    <lineage>
        <taxon>Eukaryota</taxon>
        <taxon>Viridiplantae</taxon>
        <taxon>Chlorophyta</taxon>
        <taxon>core chlorophytes</taxon>
        <taxon>Trebouxiophyceae</taxon>
        <taxon>Chlorellales</taxon>
        <taxon>Chlorellaceae</taxon>
        <taxon>Chlorella clade</taxon>
        <taxon>Micractinium</taxon>
    </lineage>
</organism>